<dbReference type="AlphaFoldDB" id="A0A0R2ZEL5"/>
<dbReference type="InterPro" id="IPR010265">
    <property type="entry name" value="Phage_lambda_TipM"/>
</dbReference>
<reference evidence="1 3" key="1">
    <citation type="submission" date="2015-02" db="EMBL/GenBank/DDBJ databases">
        <title>Two Pseudomonas sp. nov. isolated from raw milk.</title>
        <authorList>
            <person name="Wenning M."/>
            <person name="von Neubeck M."/>
            <person name="Huptas C."/>
            <person name="Scherer S."/>
        </authorList>
    </citation>
    <scope>NUCLEOTIDE SEQUENCE [LARGE SCALE GENOMIC DNA]</scope>
    <source>
        <strain evidence="1 3">DSM 14937</strain>
    </source>
</reference>
<reference evidence="2 4" key="2">
    <citation type="submission" date="2016-10" db="EMBL/GenBank/DDBJ databases">
        <authorList>
            <person name="Varghese N."/>
            <person name="Submissions S."/>
        </authorList>
    </citation>
    <scope>NUCLEOTIDE SEQUENCE [LARGE SCALE GENOMIC DNA]</scope>
    <source>
        <strain evidence="2 4">BS3111</strain>
    </source>
</reference>
<keyword evidence="4" id="KW-1185">Reference proteome</keyword>
<dbReference type="Proteomes" id="UP000183126">
    <property type="component" value="Chromosome I"/>
</dbReference>
<gene>
    <name evidence="2" type="ORF">SAMN04490205_3361</name>
    <name evidence="1" type="ORF">TU79_16820</name>
</gene>
<evidence type="ECO:0000313" key="3">
    <source>
        <dbReference type="Proteomes" id="UP000052019"/>
    </source>
</evidence>
<dbReference type="Pfam" id="PF05939">
    <property type="entry name" value="Phage_min_tail"/>
    <property type="match status" value="1"/>
</dbReference>
<sequence>MAIERFTWATEKGAEGDIAQRVRSKQFGDGYEQSVEDGLNNRSQSWPVTFTGLKPRIKEIMAFLDRHKGAKGFLWEPPLGELGLYKCNGYKPIHRGGQVYAITATFQQTFHP</sequence>
<dbReference type="RefSeq" id="WP_057009018.1">
    <property type="nucleotide sequence ID" value="NZ_JYLK01000011.1"/>
</dbReference>
<dbReference type="Proteomes" id="UP000052019">
    <property type="component" value="Unassembled WGS sequence"/>
</dbReference>
<protein>
    <submittedName>
        <fullName evidence="1">Phage minor tail</fullName>
    </submittedName>
    <submittedName>
        <fullName evidence="2">Phage-related protein</fullName>
    </submittedName>
</protein>
<evidence type="ECO:0000313" key="4">
    <source>
        <dbReference type="Proteomes" id="UP000183126"/>
    </source>
</evidence>
<organism evidence="1 3">
    <name type="scientific">Pseudomonas trivialis</name>
    <dbReference type="NCBI Taxonomy" id="200450"/>
    <lineage>
        <taxon>Bacteria</taxon>
        <taxon>Pseudomonadati</taxon>
        <taxon>Pseudomonadota</taxon>
        <taxon>Gammaproteobacteria</taxon>
        <taxon>Pseudomonadales</taxon>
        <taxon>Pseudomonadaceae</taxon>
        <taxon>Pseudomonas</taxon>
    </lineage>
</organism>
<dbReference type="OrthoDB" id="8607203at2"/>
<dbReference type="EMBL" id="LT629760">
    <property type="protein sequence ID" value="SDS70675.1"/>
    <property type="molecule type" value="Genomic_DNA"/>
</dbReference>
<dbReference type="EMBL" id="JYLK01000011">
    <property type="protein sequence ID" value="KRP59090.1"/>
    <property type="molecule type" value="Genomic_DNA"/>
</dbReference>
<dbReference type="PATRIC" id="fig|200450.4.peg.280"/>
<proteinExistence type="predicted"/>
<accession>A0A0R2ZEL5</accession>
<name>A0A0R2ZEL5_9PSED</name>
<evidence type="ECO:0000313" key="1">
    <source>
        <dbReference type="EMBL" id="KRP59090.1"/>
    </source>
</evidence>
<evidence type="ECO:0000313" key="2">
    <source>
        <dbReference type="EMBL" id="SDS70675.1"/>
    </source>
</evidence>